<keyword evidence="9" id="KW-1185">Reference proteome</keyword>
<reference evidence="8 9" key="1">
    <citation type="submission" date="2021-03" db="EMBL/GenBank/DDBJ databases">
        <title>Sequencing the genomes of 1000 actinobacteria strains.</title>
        <authorList>
            <person name="Klenk H.-P."/>
        </authorList>
    </citation>
    <scope>NUCLEOTIDE SEQUENCE [LARGE SCALE GENOMIC DNA]</scope>
    <source>
        <strain evidence="8 9">DSM 12936</strain>
    </source>
</reference>
<sequence>MITAVVGDDHPVVREGVVRMLAASGEVEVLGECGDGGQLLELVRRLRPQVAVSDYRMPGLDGAAVAEAVRDEGLGTRVLVLSAYTEASIVFTALQRGAAGFLSKEAGRREVLQAIRDVAAGRDVVAPELAAALVGEIRLRSDTGRPRLSGREREVLTAIAAGKSAPQMSVEMHLALSTVKTHIQRLYERLGVADRGAAVAEAMRRGIIS</sequence>
<dbReference type="Gene3D" id="3.40.50.2300">
    <property type="match status" value="1"/>
</dbReference>
<dbReference type="InterPro" id="IPR001789">
    <property type="entry name" value="Sig_transdc_resp-reg_receiver"/>
</dbReference>
<keyword evidence="4" id="KW-0804">Transcription</keyword>
<protein>
    <submittedName>
        <fullName evidence="8">Two-component system nitrate/nitrite response regulator NarL</fullName>
    </submittedName>
</protein>
<accession>A0ABS4ZCJ6</accession>
<dbReference type="InterPro" id="IPR016032">
    <property type="entry name" value="Sig_transdc_resp-reg_C-effctor"/>
</dbReference>
<dbReference type="PROSITE" id="PS50043">
    <property type="entry name" value="HTH_LUXR_2"/>
    <property type="match status" value="1"/>
</dbReference>
<evidence type="ECO:0000256" key="1">
    <source>
        <dbReference type="ARBA" id="ARBA00022553"/>
    </source>
</evidence>
<evidence type="ECO:0000256" key="5">
    <source>
        <dbReference type="PROSITE-ProRule" id="PRU00169"/>
    </source>
</evidence>
<keyword evidence="3" id="KW-0238">DNA-binding</keyword>
<dbReference type="InterPro" id="IPR011006">
    <property type="entry name" value="CheY-like_superfamily"/>
</dbReference>
<keyword evidence="1 5" id="KW-0597">Phosphoprotein</keyword>
<dbReference type="PROSITE" id="PS50110">
    <property type="entry name" value="RESPONSE_REGULATORY"/>
    <property type="match status" value="1"/>
</dbReference>
<keyword evidence="2" id="KW-0805">Transcription regulation</keyword>
<evidence type="ECO:0000313" key="8">
    <source>
        <dbReference type="EMBL" id="MBP2418780.1"/>
    </source>
</evidence>
<dbReference type="SUPFAM" id="SSF46894">
    <property type="entry name" value="C-terminal effector domain of the bipartite response regulators"/>
    <property type="match status" value="1"/>
</dbReference>
<gene>
    <name evidence="8" type="ORF">JOF54_003702</name>
</gene>
<evidence type="ECO:0000259" key="7">
    <source>
        <dbReference type="PROSITE" id="PS50110"/>
    </source>
</evidence>
<evidence type="ECO:0000256" key="2">
    <source>
        <dbReference type="ARBA" id="ARBA00023015"/>
    </source>
</evidence>
<dbReference type="SUPFAM" id="SSF52172">
    <property type="entry name" value="CheY-like"/>
    <property type="match status" value="1"/>
</dbReference>
<comment type="caution">
    <text evidence="8">The sequence shown here is derived from an EMBL/GenBank/DDBJ whole genome shotgun (WGS) entry which is preliminary data.</text>
</comment>
<proteinExistence type="predicted"/>
<dbReference type="Pfam" id="PF00072">
    <property type="entry name" value="Response_reg"/>
    <property type="match status" value="1"/>
</dbReference>
<dbReference type="CDD" id="cd17535">
    <property type="entry name" value="REC_NarL-like"/>
    <property type="match status" value="1"/>
</dbReference>
<dbReference type="PANTHER" id="PTHR43214:SF24">
    <property type="entry name" value="TRANSCRIPTIONAL REGULATORY PROTEIN NARL-RELATED"/>
    <property type="match status" value="1"/>
</dbReference>
<dbReference type="EMBL" id="JAGIOB010000001">
    <property type="protein sequence ID" value="MBP2418780.1"/>
    <property type="molecule type" value="Genomic_DNA"/>
</dbReference>
<feature type="modified residue" description="4-aspartylphosphate" evidence="5">
    <location>
        <position position="54"/>
    </location>
</feature>
<evidence type="ECO:0000259" key="6">
    <source>
        <dbReference type="PROSITE" id="PS50043"/>
    </source>
</evidence>
<feature type="domain" description="Response regulatory" evidence="7">
    <location>
        <begin position="3"/>
        <end position="119"/>
    </location>
</feature>
<dbReference type="InterPro" id="IPR000792">
    <property type="entry name" value="Tscrpt_reg_LuxR_C"/>
</dbReference>
<dbReference type="SMART" id="SM00421">
    <property type="entry name" value="HTH_LUXR"/>
    <property type="match status" value="1"/>
</dbReference>
<feature type="domain" description="HTH luxR-type" evidence="6">
    <location>
        <begin position="141"/>
        <end position="206"/>
    </location>
</feature>
<dbReference type="PANTHER" id="PTHR43214">
    <property type="entry name" value="TWO-COMPONENT RESPONSE REGULATOR"/>
    <property type="match status" value="1"/>
</dbReference>
<organism evidence="8 9">
    <name type="scientific">Microlunatus capsulatus</name>
    <dbReference type="NCBI Taxonomy" id="99117"/>
    <lineage>
        <taxon>Bacteria</taxon>
        <taxon>Bacillati</taxon>
        <taxon>Actinomycetota</taxon>
        <taxon>Actinomycetes</taxon>
        <taxon>Propionibacteriales</taxon>
        <taxon>Propionibacteriaceae</taxon>
        <taxon>Microlunatus</taxon>
    </lineage>
</organism>
<dbReference type="CDD" id="cd06170">
    <property type="entry name" value="LuxR_C_like"/>
    <property type="match status" value="1"/>
</dbReference>
<evidence type="ECO:0000256" key="4">
    <source>
        <dbReference type="ARBA" id="ARBA00023163"/>
    </source>
</evidence>
<dbReference type="InterPro" id="IPR039420">
    <property type="entry name" value="WalR-like"/>
</dbReference>
<dbReference type="PRINTS" id="PR00038">
    <property type="entry name" value="HTHLUXR"/>
</dbReference>
<dbReference type="SMART" id="SM00448">
    <property type="entry name" value="REC"/>
    <property type="match status" value="1"/>
</dbReference>
<dbReference type="Proteomes" id="UP000758168">
    <property type="component" value="Unassembled WGS sequence"/>
</dbReference>
<dbReference type="Pfam" id="PF00196">
    <property type="entry name" value="GerE"/>
    <property type="match status" value="1"/>
</dbReference>
<evidence type="ECO:0000256" key="3">
    <source>
        <dbReference type="ARBA" id="ARBA00023125"/>
    </source>
</evidence>
<dbReference type="RefSeq" id="WP_210058522.1">
    <property type="nucleotide sequence ID" value="NZ_BAAAMH010000007.1"/>
</dbReference>
<evidence type="ECO:0000313" key="9">
    <source>
        <dbReference type="Proteomes" id="UP000758168"/>
    </source>
</evidence>
<dbReference type="InterPro" id="IPR058245">
    <property type="entry name" value="NreC/VraR/RcsB-like_REC"/>
</dbReference>
<name>A0ABS4ZCJ6_9ACTN</name>